<feature type="compositionally biased region" description="Basic and acidic residues" evidence="1">
    <location>
        <begin position="59"/>
        <end position="79"/>
    </location>
</feature>
<evidence type="ECO:0000256" key="1">
    <source>
        <dbReference type="SAM" id="MobiDB-lite"/>
    </source>
</evidence>
<feature type="region of interest" description="Disordered" evidence="1">
    <location>
        <begin position="47"/>
        <end position="79"/>
    </location>
</feature>
<proteinExistence type="predicted"/>
<feature type="region of interest" description="Disordered" evidence="1">
    <location>
        <begin position="182"/>
        <end position="217"/>
    </location>
</feature>
<dbReference type="InterPro" id="IPR018392">
    <property type="entry name" value="LysM"/>
</dbReference>
<feature type="domain" description="LysM" evidence="2">
    <location>
        <begin position="2"/>
        <end position="47"/>
    </location>
</feature>
<dbReference type="RefSeq" id="WP_307339590.1">
    <property type="nucleotide sequence ID" value="NZ_JAUSUQ010000008.1"/>
</dbReference>
<dbReference type="InterPro" id="IPR036779">
    <property type="entry name" value="LysM_dom_sf"/>
</dbReference>
<dbReference type="EMBL" id="JAUSUQ010000008">
    <property type="protein sequence ID" value="MDQ0339509.1"/>
    <property type="molecule type" value="Genomic_DNA"/>
</dbReference>
<dbReference type="InterPro" id="IPR014248">
    <property type="entry name" value="Spore_coat_assembly_SafA"/>
</dbReference>
<keyword evidence="4" id="KW-1185">Reference proteome</keyword>
<protein>
    <submittedName>
        <fullName evidence="3">Morphogenetic protein associated with SpoVID</fullName>
    </submittedName>
</protein>
<dbReference type="Pfam" id="PF01476">
    <property type="entry name" value="LysM"/>
    <property type="match status" value="1"/>
</dbReference>
<comment type="caution">
    <text evidence="3">The sequence shown here is derived from an EMBL/GenBank/DDBJ whole genome shotgun (WGS) entry which is preliminary data.</text>
</comment>
<dbReference type="CDD" id="cd00118">
    <property type="entry name" value="LysM"/>
    <property type="match status" value="1"/>
</dbReference>
<dbReference type="SUPFAM" id="SSF54106">
    <property type="entry name" value="LysM domain"/>
    <property type="match status" value="1"/>
</dbReference>
<dbReference type="PROSITE" id="PS51782">
    <property type="entry name" value="LYSM"/>
    <property type="match status" value="1"/>
</dbReference>
<evidence type="ECO:0000259" key="2">
    <source>
        <dbReference type="PROSITE" id="PS51782"/>
    </source>
</evidence>
<sequence length="334" mass="37684">MKIHIVQKGDTLWKLAEKYGVDFEKLKQVNTHLADPDQLMPGMKVKIPVGPVPAKKKPPKDEVAPHPPVKEKPKVVPKPEVKPKVEVPIPEPKVEVPPKKDDHELLKALIKKAAPYVLKKLLQEEKPEVINQIKIELDMAHFNQLQQTHFNQLHQIQQQPLSLYHQPMHMVHYPPVHPVAIPPKAEPKKPMPTPPKKVPVEEVKPKPVKPKPKVKPEVLPPPAPKHEAFYPCPPFSPYLPSTMHMPPKWPHCGPAYHYPSMPYGMPQAPMPHMPYDMHGPGTYMPQHMTPAGYQAAPYGQFAASDQPMHRGGSLDQQTGQKREQGGEGQGDYTY</sequence>
<dbReference type="NCBIfam" id="TIGR02899">
    <property type="entry name" value="spore_safA"/>
    <property type="match status" value="1"/>
</dbReference>
<dbReference type="SMART" id="SM00257">
    <property type="entry name" value="LysM"/>
    <property type="match status" value="1"/>
</dbReference>
<evidence type="ECO:0000313" key="3">
    <source>
        <dbReference type="EMBL" id="MDQ0339509.1"/>
    </source>
</evidence>
<name>A0ABU0CT34_9BACI</name>
<gene>
    <name evidence="3" type="ORF">J2S00_002297</name>
</gene>
<reference evidence="3 4" key="1">
    <citation type="submission" date="2023-07" db="EMBL/GenBank/DDBJ databases">
        <title>Genomic Encyclopedia of Type Strains, Phase IV (KMG-IV): sequencing the most valuable type-strain genomes for metagenomic binning, comparative biology and taxonomic classification.</title>
        <authorList>
            <person name="Goeker M."/>
        </authorList>
    </citation>
    <scope>NUCLEOTIDE SEQUENCE [LARGE SCALE GENOMIC DNA]</scope>
    <source>
        <strain evidence="3 4">DSM 17740</strain>
    </source>
</reference>
<dbReference type="Gene3D" id="3.10.350.10">
    <property type="entry name" value="LysM domain"/>
    <property type="match status" value="1"/>
</dbReference>
<dbReference type="Proteomes" id="UP001232445">
    <property type="component" value="Unassembled WGS sequence"/>
</dbReference>
<evidence type="ECO:0000313" key="4">
    <source>
        <dbReference type="Proteomes" id="UP001232445"/>
    </source>
</evidence>
<feature type="region of interest" description="Disordered" evidence="1">
    <location>
        <begin position="300"/>
        <end position="334"/>
    </location>
</feature>
<organism evidence="3 4">
    <name type="scientific">Caldalkalibacillus uzonensis</name>
    <dbReference type="NCBI Taxonomy" id="353224"/>
    <lineage>
        <taxon>Bacteria</taxon>
        <taxon>Bacillati</taxon>
        <taxon>Bacillota</taxon>
        <taxon>Bacilli</taxon>
        <taxon>Bacillales</taxon>
        <taxon>Bacillaceae</taxon>
        <taxon>Caldalkalibacillus</taxon>
    </lineage>
</organism>
<accession>A0ABU0CT34</accession>